<reference evidence="1 2" key="1">
    <citation type="submission" date="2020-01" db="EMBL/GenBank/DDBJ databases">
        <title>Draft genome sequence of Aspergillus udagawae IFM 53868.</title>
        <authorList>
            <person name="Takahashi H."/>
            <person name="Yaguchi T."/>
        </authorList>
    </citation>
    <scope>NUCLEOTIDE SEQUENCE [LARGE SCALE GENOMIC DNA]</scope>
    <source>
        <strain evidence="1 2">IFM 53868</strain>
    </source>
</reference>
<gene>
    <name evidence="1" type="ORF">IFM53868_10975</name>
</gene>
<dbReference type="Proteomes" id="UP000465266">
    <property type="component" value="Unassembled WGS sequence"/>
</dbReference>
<evidence type="ECO:0000313" key="2">
    <source>
        <dbReference type="Proteomes" id="UP000465266"/>
    </source>
</evidence>
<sequence>MDNPAITVTVNGHYGGLHWAGLTTHRLLPDYAKHTKKYKGNEKWYYPDLTIDLVDQTLTLFPKQLHGTKGNLPDLYDKFITTDPENDIGAWHLNLSGIHPRYKYVWQAIGKTILRVQHPGKFPPWVPEEPLPNLIPAPSAIDYISGIKLKEELVIPKGGGWTVLLTILGGVTQVLTGVFTGDLAGIVDGVIKVRGVFDEKKMQEEADFNGFITTAGKAFDAYRKIKGSVKECAAVEIKEVKEVKKPNTADIPTIAEKIRNRMIANRDFGSFMQAPYPEPPDEFLLDFNHDDPDSARWAGASHDRQSCHYLICRMYLREYY</sequence>
<evidence type="ECO:0000313" key="1">
    <source>
        <dbReference type="EMBL" id="GFG01266.1"/>
    </source>
</evidence>
<name>A0ABQ1BFG4_9EURO</name>
<accession>A0ABQ1BFG4</accession>
<dbReference type="EMBL" id="BLKG01000326">
    <property type="protein sequence ID" value="GFG01266.1"/>
    <property type="molecule type" value="Genomic_DNA"/>
</dbReference>
<organism evidence="1 2">
    <name type="scientific">Aspergillus udagawae</name>
    <dbReference type="NCBI Taxonomy" id="91492"/>
    <lineage>
        <taxon>Eukaryota</taxon>
        <taxon>Fungi</taxon>
        <taxon>Dikarya</taxon>
        <taxon>Ascomycota</taxon>
        <taxon>Pezizomycotina</taxon>
        <taxon>Eurotiomycetes</taxon>
        <taxon>Eurotiomycetidae</taxon>
        <taxon>Eurotiales</taxon>
        <taxon>Aspergillaceae</taxon>
        <taxon>Aspergillus</taxon>
        <taxon>Aspergillus subgen. Fumigati</taxon>
    </lineage>
</organism>
<protein>
    <submittedName>
        <fullName evidence="1">Uncharacterized protein</fullName>
    </submittedName>
</protein>
<proteinExistence type="predicted"/>
<comment type="caution">
    <text evidence="1">The sequence shown here is derived from an EMBL/GenBank/DDBJ whole genome shotgun (WGS) entry which is preliminary data.</text>
</comment>
<keyword evidence="2" id="KW-1185">Reference proteome</keyword>